<proteinExistence type="predicted"/>
<dbReference type="AlphaFoldDB" id="A0A6J4V3V4"/>
<gene>
    <name evidence="2" type="ORF">AVDCRST_MAG87-1960</name>
</gene>
<feature type="region of interest" description="Disordered" evidence="1">
    <location>
        <begin position="102"/>
        <end position="122"/>
    </location>
</feature>
<dbReference type="Gene3D" id="3.40.30.10">
    <property type="entry name" value="Glutaredoxin"/>
    <property type="match status" value="1"/>
</dbReference>
<dbReference type="InterPro" id="IPR036249">
    <property type="entry name" value="Thioredoxin-like_sf"/>
</dbReference>
<evidence type="ECO:0000256" key="1">
    <source>
        <dbReference type="SAM" id="MobiDB-lite"/>
    </source>
</evidence>
<name>A0A6J4V3V4_9BACT</name>
<sequence>MLDEVFEFDVYFDYGCPYVNGAAIWLRDVKRSLGDWIDITWRFFPLEQINSANGPEWKLWEQPEGFRSKGLPAFRGALAARQQGADAFERYHYAMLGLRHDEGKDHGKRSTVLEAAKRGELD</sequence>
<feature type="non-terminal residue" evidence="2">
    <location>
        <position position="122"/>
    </location>
</feature>
<dbReference type="EMBL" id="CADCWJ010000445">
    <property type="protein sequence ID" value="CAA9566021.1"/>
    <property type="molecule type" value="Genomic_DNA"/>
</dbReference>
<accession>A0A6J4V3V4</accession>
<reference evidence="2" key="1">
    <citation type="submission" date="2020-02" db="EMBL/GenBank/DDBJ databases">
        <authorList>
            <person name="Meier V. D."/>
        </authorList>
    </citation>
    <scope>NUCLEOTIDE SEQUENCE</scope>
    <source>
        <strain evidence="2">AVDCRST_MAG87</strain>
    </source>
</reference>
<protein>
    <recommendedName>
        <fullName evidence="3">DSBA-like thioredoxin domain-containing protein</fullName>
    </recommendedName>
</protein>
<evidence type="ECO:0000313" key="2">
    <source>
        <dbReference type="EMBL" id="CAA9566021.1"/>
    </source>
</evidence>
<dbReference type="SUPFAM" id="SSF52833">
    <property type="entry name" value="Thioredoxin-like"/>
    <property type="match status" value="1"/>
</dbReference>
<organism evidence="2">
    <name type="scientific">uncultured Thermomicrobiales bacterium</name>
    <dbReference type="NCBI Taxonomy" id="1645740"/>
    <lineage>
        <taxon>Bacteria</taxon>
        <taxon>Pseudomonadati</taxon>
        <taxon>Thermomicrobiota</taxon>
        <taxon>Thermomicrobia</taxon>
        <taxon>Thermomicrobiales</taxon>
        <taxon>environmental samples</taxon>
    </lineage>
</organism>
<evidence type="ECO:0008006" key="3">
    <source>
        <dbReference type="Google" id="ProtNLM"/>
    </source>
</evidence>